<evidence type="ECO:0000256" key="2">
    <source>
        <dbReference type="ARBA" id="ARBA00022801"/>
    </source>
</evidence>
<accession>A0A8E2EJX9</accession>
<dbReference type="Proteomes" id="UP000250266">
    <property type="component" value="Unassembled WGS sequence"/>
</dbReference>
<dbReference type="InterPro" id="IPR036380">
    <property type="entry name" value="Isochorismatase-like_sf"/>
</dbReference>
<dbReference type="PANTHER" id="PTHR43540:SF9">
    <property type="entry name" value="FAMILY HYDROLASE, PUTATIVE (AFU_ORTHOLOGUE AFUA_2G08700)-RELATED"/>
    <property type="match status" value="1"/>
</dbReference>
<keyword evidence="2 4" id="KW-0378">Hydrolase</keyword>
<dbReference type="InterPro" id="IPR050272">
    <property type="entry name" value="Isochorismatase-like_hydrls"/>
</dbReference>
<dbReference type="OrthoDB" id="167809at2759"/>
<dbReference type="CDD" id="cd00431">
    <property type="entry name" value="cysteine_hydrolases"/>
    <property type="match status" value="1"/>
</dbReference>
<dbReference type="GO" id="GO:0016787">
    <property type="term" value="F:hydrolase activity"/>
    <property type="evidence" value="ECO:0007669"/>
    <property type="project" value="UniProtKB-KW"/>
</dbReference>
<proteinExistence type="inferred from homology"/>
<keyword evidence="5" id="KW-1185">Reference proteome</keyword>
<organism evidence="4 5">
    <name type="scientific">Lepidopterella palustris CBS 459.81</name>
    <dbReference type="NCBI Taxonomy" id="1314670"/>
    <lineage>
        <taxon>Eukaryota</taxon>
        <taxon>Fungi</taxon>
        <taxon>Dikarya</taxon>
        <taxon>Ascomycota</taxon>
        <taxon>Pezizomycotina</taxon>
        <taxon>Dothideomycetes</taxon>
        <taxon>Pleosporomycetidae</taxon>
        <taxon>Mytilinidiales</taxon>
        <taxon>Argynnaceae</taxon>
        <taxon>Lepidopterella</taxon>
    </lineage>
</organism>
<dbReference type="SUPFAM" id="SSF52499">
    <property type="entry name" value="Isochorismatase-like hydrolases"/>
    <property type="match status" value="1"/>
</dbReference>
<sequence length="255" mass="27376">MQTALQTVITPDQRTQIPSTKPYAWPHDASFNPSTTALLIIDMQRDFCSPGGYLTAQGYPIASSLAIIPTIRLLLSSFRTSNFPIYHTREGHTSTLSTCSSREIFRSRSANDPLTGIGSPGPLGRLLVRGEVGHDIIPELYPLPSEPVIDKPGRGAFTYTELEAMLRHRGVKNLVICGVTTDACVSSTVREASDRGFDVLVVRDGCAAVESGLHEWALRSVMVEGGLFGCVGDSAEVIEVVEGWIGASEARGAGT</sequence>
<feature type="domain" description="Isochorismatase-like" evidence="3">
    <location>
        <begin position="36"/>
        <end position="222"/>
    </location>
</feature>
<protein>
    <submittedName>
        <fullName evidence="4">Putative Peroxyureidoacrylate/ureidoacrylate amidohydrolase RutB</fullName>
    </submittedName>
</protein>
<evidence type="ECO:0000313" key="4">
    <source>
        <dbReference type="EMBL" id="OCK85269.1"/>
    </source>
</evidence>
<reference evidence="4 5" key="1">
    <citation type="journal article" date="2016" name="Nat. Commun.">
        <title>Ectomycorrhizal ecology is imprinted in the genome of the dominant symbiotic fungus Cenococcum geophilum.</title>
        <authorList>
            <consortium name="DOE Joint Genome Institute"/>
            <person name="Peter M."/>
            <person name="Kohler A."/>
            <person name="Ohm R.A."/>
            <person name="Kuo A."/>
            <person name="Krutzmann J."/>
            <person name="Morin E."/>
            <person name="Arend M."/>
            <person name="Barry K.W."/>
            <person name="Binder M."/>
            <person name="Choi C."/>
            <person name="Clum A."/>
            <person name="Copeland A."/>
            <person name="Grisel N."/>
            <person name="Haridas S."/>
            <person name="Kipfer T."/>
            <person name="LaButti K."/>
            <person name="Lindquist E."/>
            <person name="Lipzen A."/>
            <person name="Maire R."/>
            <person name="Meier B."/>
            <person name="Mihaltcheva S."/>
            <person name="Molinier V."/>
            <person name="Murat C."/>
            <person name="Poggeler S."/>
            <person name="Quandt C.A."/>
            <person name="Sperisen C."/>
            <person name="Tritt A."/>
            <person name="Tisserant E."/>
            <person name="Crous P.W."/>
            <person name="Henrissat B."/>
            <person name="Nehls U."/>
            <person name="Egli S."/>
            <person name="Spatafora J.W."/>
            <person name="Grigoriev I.V."/>
            <person name="Martin F.M."/>
        </authorList>
    </citation>
    <scope>NUCLEOTIDE SEQUENCE [LARGE SCALE GENOMIC DNA]</scope>
    <source>
        <strain evidence="4 5">CBS 459.81</strain>
    </source>
</reference>
<dbReference type="InterPro" id="IPR000868">
    <property type="entry name" value="Isochorismatase-like_dom"/>
</dbReference>
<evidence type="ECO:0000256" key="1">
    <source>
        <dbReference type="ARBA" id="ARBA00006336"/>
    </source>
</evidence>
<dbReference type="EMBL" id="KV744822">
    <property type="protein sequence ID" value="OCK85269.1"/>
    <property type="molecule type" value="Genomic_DNA"/>
</dbReference>
<evidence type="ECO:0000259" key="3">
    <source>
        <dbReference type="Pfam" id="PF00857"/>
    </source>
</evidence>
<comment type="similarity">
    <text evidence="1">Belongs to the isochorismatase family.</text>
</comment>
<dbReference type="PANTHER" id="PTHR43540">
    <property type="entry name" value="PEROXYUREIDOACRYLATE/UREIDOACRYLATE AMIDOHYDROLASE-RELATED"/>
    <property type="match status" value="1"/>
</dbReference>
<gene>
    <name evidence="4" type="ORF">K432DRAFT_377853</name>
</gene>
<evidence type="ECO:0000313" key="5">
    <source>
        <dbReference type="Proteomes" id="UP000250266"/>
    </source>
</evidence>
<dbReference type="Gene3D" id="3.40.50.850">
    <property type="entry name" value="Isochorismatase-like"/>
    <property type="match status" value="1"/>
</dbReference>
<dbReference type="AlphaFoldDB" id="A0A8E2EJX9"/>
<dbReference type="Pfam" id="PF00857">
    <property type="entry name" value="Isochorismatase"/>
    <property type="match status" value="1"/>
</dbReference>
<name>A0A8E2EJX9_9PEZI</name>